<gene>
    <name evidence="1" type="ORF">JKG68_12295</name>
</gene>
<dbReference type="EMBL" id="JAEQMY010000014">
    <property type="protein sequence ID" value="MBL0404750.1"/>
    <property type="molecule type" value="Genomic_DNA"/>
</dbReference>
<organism evidence="1 2">
    <name type="scientific">Microvirga aerilata</name>
    <dbReference type="NCBI Taxonomy" id="670292"/>
    <lineage>
        <taxon>Bacteria</taxon>
        <taxon>Pseudomonadati</taxon>
        <taxon>Pseudomonadota</taxon>
        <taxon>Alphaproteobacteria</taxon>
        <taxon>Hyphomicrobiales</taxon>
        <taxon>Methylobacteriaceae</taxon>
        <taxon>Microvirga</taxon>
    </lineage>
</organism>
<accession>A0A936ZFA7</accession>
<protein>
    <submittedName>
        <fullName evidence="1">Uncharacterized protein</fullName>
    </submittedName>
</protein>
<dbReference type="RefSeq" id="WP_202059739.1">
    <property type="nucleotide sequence ID" value="NZ_JAEQMY010000014.1"/>
</dbReference>
<evidence type="ECO:0000313" key="2">
    <source>
        <dbReference type="Proteomes" id="UP000605848"/>
    </source>
</evidence>
<keyword evidence="2" id="KW-1185">Reference proteome</keyword>
<evidence type="ECO:0000313" key="1">
    <source>
        <dbReference type="EMBL" id="MBL0404750.1"/>
    </source>
</evidence>
<reference evidence="1" key="1">
    <citation type="submission" date="2021-01" db="EMBL/GenBank/DDBJ databases">
        <title>Microvirga sp.</title>
        <authorList>
            <person name="Kim M.K."/>
        </authorList>
    </citation>
    <scope>NUCLEOTIDE SEQUENCE</scope>
    <source>
        <strain evidence="1">5420S-16</strain>
    </source>
</reference>
<name>A0A936ZFA7_9HYPH</name>
<sequence>MASVLLIPARYSVLLLAALLLLLAALLLLPSILPTASEDARFSISTKAEGRRLLVIGNNSLNHDLICDYSVSLRMGKLNPEDQSAANVRQLNTPHGPISVGTSDENLSSIGRQGARFPKGSLGYVLESQEFRVEIVRADLTSYGCRLKETFAGSEKDQSQPPFDKR</sequence>
<dbReference type="AlphaFoldDB" id="A0A936ZFA7"/>
<dbReference type="Proteomes" id="UP000605848">
    <property type="component" value="Unassembled WGS sequence"/>
</dbReference>
<proteinExistence type="predicted"/>
<comment type="caution">
    <text evidence="1">The sequence shown here is derived from an EMBL/GenBank/DDBJ whole genome shotgun (WGS) entry which is preliminary data.</text>
</comment>